<evidence type="ECO:0000313" key="4">
    <source>
        <dbReference type="Proteomes" id="UP000218944"/>
    </source>
</evidence>
<keyword evidence="3" id="KW-0378">Hydrolase</keyword>
<organism evidence="3 4">
    <name type="scientific">Streptomyces albireticuli</name>
    <dbReference type="NCBI Taxonomy" id="1940"/>
    <lineage>
        <taxon>Bacteria</taxon>
        <taxon>Bacillati</taxon>
        <taxon>Actinomycetota</taxon>
        <taxon>Actinomycetes</taxon>
        <taxon>Kitasatosporales</taxon>
        <taxon>Streptomycetaceae</taxon>
        <taxon>Streptomyces</taxon>
    </lineage>
</organism>
<feature type="domain" description="Ricin B lectin" evidence="2">
    <location>
        <begin position="61"/>
        <end position="179"/>
    </location>
</feature>
<comment type="caution">
    <text evidence="3">The sequence shown here is derived from an EMBL/GenBank/DDBJ whole genome shotgun (WGS) entry which is preliminary data.</text>
</comment>
<dbReference type="GO" id="GO:0045493">
    <property type="term" value="P:xylan catabolic process"/>
    <property type="evidence" value="ECO:0007669"/>
    <property type="project" value="UniProtKB-KW"/>
</dbReference>
<evidence type="ECO:0000256" key="1">
    <source>
        <dbReference type="SAM" id="Phobius"/>
    </source>
</evidence>
<evidence type="ECO:0000259" key="2">
    <source>
        <dbReference type="Pfam" id="PF00652"/>
    </source>
</evidence>
<dbReference type="InterPro" id="IPR035992">
    <property type="entry name" value="Ricin_B-like_lectins"/>
</dbReference>
<dbReference type="PROSITE" id="PS50231">
    <property type="entry name" value="RICIN_B_LECTIN"/>
    <property type="match status" value="1"/>
</dbReference>
<dbReference type="InterPro" id="IPR000772">
    <property type="entry name" value="Ricin_B_lectin"/>
</dbReference>
<reference evidence="3 4" key="1">
    <citation type="submission" date="2017-08" db="EMBL/GenBank/DDBJ databases">
        <title>Genome sequence of Streptomyces albireticuli NRRL B-1670.</title>
        <authorList>
            <person name="Graham D.E."/>
            <person name="Mahan K.M."/>
            <person name="Klingeman D.M."/>
            <person name="Hettich R.L."/>
            <person name="Parry R.J."/>
            <person name="Spain J.C."/>
        </authorList>
    </citation>
    <scope>NUCLEOTIDE SEQUENCE [LARGE SCALE GENOMIC DNA]</scope>
    <source>
        <strain evidence="3 4">NRRL B-1670</strain>
    </source>
</reference>
<keyword evidence="3" id="KW-0119">Carbohydrate metabolism</keyword>
<keyword evidence="4" id="KW-1185">Reference proteome</keyword>
<accession>A0A2A2CYQ0</accession>
<name>A0A2A2CYQ0_9ACTN</name>
<dbReference type="Pfam" id="PF00652">
    <property type="entry name" value="Ricin_B_lectin"/>
    <property type="match status" value="1"/>
</dbReference>
<dbReference type="SUPFAM" id="SSF50370">
    <property type="entry name" value="Ricin B-like lectins"/>
    <property type="match status" value="1"/>
</dbReference>
<dbReference type="CDD" id="cd23415">
    <property type="entry name" value="beta-trefoil_Ricin_AH"/>
    <property type="match status" value="1"/>
</dbReference>
<dbReference type="GO" id="GO:0016798">
    <property type="term" value="F:hydrolase activity, acting on glycosyl bonds"/>
    <property type="evidence" value="ECO:0007669"/>
    <property type="project" value="UniProtKB-KW"/>
</dbReference>
<dbReference type="AlphaFoldDB" id="A0A2A2CYQ0"/>
<keyword evidence="1" id="KW-0812">Transmembrane</keyword>
<keyword evidence="1" id="KW-1133">Transmembrane helix</keyword>
<keyword evidence="3" id="KW-0624">Polysaccharide degradation</keyword>
<evidence type="ECO:0000313" key="3">
    <source>
        <dbReference type="EMBL" id="PAU44299.1"/>
    </source>
</evidence>
<gene>
    <name evidence="3" type="ORF">CK936_35620</name>
</gene>
<proteinExistence type="predicted"/>
<dbReference type="Gene3D" id="2.80.10.50">
    <property type="match status" value="1"/>
</dbReference>
<feature type="transmembrane region" description="Helical" evidence="1">
    <location>
        <begin position="28"/>
        <end position="48"/>
    </location>
</feature>
<keyword evidence="3" id="KW-0858">Xylan degradation</keyword>
<dbReference type="EMBL" id="NSJV01000690">
    <property type="protein sequence ID" value="PAU44299.1"/>
    <property type="molecule type" value="Genomic_DNA"/>
</dbReference>
<keyword evidence="1" id="KW-0472">Membrane</keyword>
<protein>
    <submittedName>
        <fullName evidence="3">Xylanase</fullName>
    </submittedName>
</protein>
<sequence>MTCALVDDSLQRDSCKRRSDVKNVKKRALAYLAAVGVVVPLAVVGASGEASARDGEEVTWKNVATKRCLTSDGYHDVETLPAKDCRFGYRWTEHAIREDSSGNGVYRFSTKNGKVCLDSSDGGKVYLKPCNSGKYQMWMVTKVLGTWKIVNVATSMALDSSDGGKVYTKPINTGSYQRWT</sequence>
<dbReference type="Proteomes" id="UP000218944">
    <property type="component" value="Unassembled WGS sequence"/>
</dbReference>
<keyword evidence="3" id="KW-0326">Glycosidase</keyword>